<name>A0A5S9ILT3_UABAM</name>
<dbReference type="PANTHER" id="PTHR34819:SF5">
    <property type="entry name" value="CONSERVED REPEAT DOMAIN PROTEIN"/>
    <property type="match status" value="1"/>
</dbReference>
<reference evidence="3 4" key="1">
    <citation type="submission" date="2019-08" db="EMBL/GenBank/DDBJ databases">
        <title>Complete genome sequence of Candidatus Uab amorphum.</title>
        <authorList>
            <person name="Shiratori T."/>
            <person name="Suzuki S."/>
            <person name="Kakizawa Y."/>
            <person name="Ishida K."/>
        </authorList>
    </citation>
    <scope>NUCLEOTIDE SEQUENCE [LARGE SCALE GENOMIC DNA]</scope>
    <source>
        <strain evidence="3 4">SRT547</strain>
    </source>
</reference>
<feature type="domain" description="DUF11" evidence="2">
    <location>
        <begin position="343"/>
        <end position="439"/>
    </location>
</feature>
<evidence type="ECO:0000256" key="1">
    <source>
        <dbReference type="SAM" id="SignalP"/>
    </source>
</evidence>
<evidence type="ECO:0000313" key="3">
    <source>
        <dbReference type="EMBL" id="BBM82935.1"/>
    </source>
</evidence>
<protein>
    <submittedName>
        <fullName evidence="3">Large cysteine-rich periplasmic protein OmcB</fullName>
    </submittedName>
</protein>
<dbReference type="PANTHER" id="PTHR34819">
    <property type="entry name" value="LARGE CYSTEINE-RICH PERIPLASMIC PROTEIN OMCB"/>
    <property type="match status" value="1"/>
</dbReference>
<feature type="chain" id="PRO_5024966254" evidence="1">
    <location>
        <begin position="22"/>
        <end position="581"/>
    </location>
</feature>
<gene>
    <name evidence="3" type="ORF">UABAM_01278</name>
</gene>
<feature type="signal peptide" evidence="1">
    <location>
        <begin position="1"/>
        <end position="21"/>
    </location>
</feature>
<dbReference type="OrthoDB" id="282600at2"/>
<dbReference type="Gene3D" id="2.60.40.1170">
    <property type="entry name" value="Mu homology domain, subdomain B"/>
    <property type="match status" value="1"/>
</dbReference>
<feature type="domain" description="DUF11" evidence="2">
    <location>
        <begin position="133"/>
        <end position="183"/>
    </location>
</feature>
<dbReference type="InterPro" id="IPR047589">
    <property type="entry name" value="DUF11_rpt"/>
</dbReference>
<evidence type="ECO:0000259" key="2">
    <source>
        <dbReference type="Pfam" id="PF01345"/>
    </source>
</evidence>
<dbReference type="NCBIfam" id="TIGR01451">
    <property type="entry name" value="B_ant_repeat"/>
    <property type="match status" value="3"/>
</dbReference>
<dbReference type="EMBL" id="AP019860">
    <property type="protein sequence ID" value="BBM82935.1"/>
    <property type="molecule type" value="Genomic_DNA"/>
</dbReference>
<keyword evidence="1" id="KW-0732">Signal</keyword>
<sequence length="581" mass="63398">MKKLALFLVLFAIIVSGCNQQQTEISVLPERAEGSEQFVENGGPGITEATYTDEKGKAWNIASNKVSVPIQEDCEEPDVALETDVPLILPQDSLIPTTVAVTTYQNQLFVATAEKPEVQTKTEVFVPKSPPKIRLEKSTDQDVLCCNDQLTFRIKYTNDGGDDAYNIKITDLVPDNVEYLEDSVGTEPFIGDIYIDRSFEDRAEKITWLIEGPVPPGAEGEVYFTVTCKRKRPKLRCVVCIDPETVVVGDTAVVVCNVLNSGDGVGTGAKLILSLPPEFEYVKDPAQRELEFDLGDIAPQQTVTKEFSVKMTGNGKLEEIISTIVIDNGEGCQCGLPPTASLTIQKTGPYQLKNSKPMVHTIVVRNTSSTVAATECVLVDTLPEGVRFEEASNEGQYDEANHTVTWNMGTMAPGAAETRTVTVIPLRSGNFTDNAEVTCAEGITVKDDATTIVKGQAAMHISKYDSDDPVAVGDTTTYTIEVRNEGFEDATGVILENEIPELTEFVSASAEDPYSKKPIAFTTEGQKVIFAKLPLLSSGDKVIFNVTVRVSAKGQLLNRTSLRYDQFARTLIVEEPTSTYE</sequence>
<dbReference type="AlphaFoldDB" id="A0A5S9ILT3"/>
<dbReference type="InterPro" id="IPR051172">
    <property type="entry name" value="Chlamydia_OmcB"/>
</dbReference>
<dbReference type="KEGG" id="uam:UABAM_01278"/>
<keyword evidence="4" id="KW-1185">Reference proteome</keyword>
<dbReference type="PROSITE" id="PS51257">
    <property type="entry name" value="PROKAR_LIPOPROTEIN"/>
    <property type="match status" value="1"/>
</dbReference>
<dbReference type="InterPro" id="IPR001434">
    <property type="entry name" value="OmcB-like_DUF11"/>
</dbReference>
<evidence type="ECO:0000313" key="4">
    <source>
        <dbReference type="Proteomes" id="UP000326354"/>
    </source>
</evidence>
<dbReference type="Pfam" id="PF01345">
    <property type="entry name" value="DUF11"/>
    <property type="match status" value="3"/>
</dbReference>
<proteinExistence type="predicted"/>
<organism evidence="3 4">
    <name type="scientific">Uabimicrobium amorphum</name>
    <dbReference type="NCBI Taxonomy" id="2596890"/>
    <lineage>
        <taxon>Bacteria</taxon>
        <taxon>Pseudomonadati</taxon>
        <taxon>Planctomycetota</taxon>
        <taxon>Candidatus Uabimicrobiia</taxon>
        <taxon>Candidatus Uabimicrobiales</taxon>
        <taxon>Candidatus Uabimicrobiaceae</taxon>
        <taxon>Candidatus Uabimicrobium</taxon>
    </lineage>
</organism>
<accession>A0A5S9ILT3</accession>
<dbReference type="Proteomes" id="UP000326354">
    <property type="component" value="Chromosome"/>
</dbReference>
<feature type="domain" description="DUF11" evidence="2">
    <location>
        <begin position="461"/>
        <end position="564"/>
    </location>
</feature>
<dbReference type="RefSeq" id="WP_151967160.1">
    <property type="nucleotide sequence ID" value="NZ_AP019860.1"/>
</dbReference>